<dbReference type="EMBL" id="AL939130">
    <property type="protein sequence ID" value="CAB89770.1"/>
    <property type="molecule type" value="Genomic_DNA"/>
</dbReference>
<dbReference type="AlphaFoldDB" id="Q9KZ34"/>
<dbReference type="STRING" id="100226.gene:17764758"/>
<evidence type="ECO:0000256" key="1">
    <source>
        <dbReference type="SAM" id="Coils"/>
    </source>
</evidence>
<sequence>MTTFQHSLKENMVPASRSTRDIEVTAESLQADLSRLELQRRALERELAAVVAHLDTVQRALGALEVVMASPSAAPASEAGPETARETTGSAARRRVPGPARAATRPRAGTERTYGRLTEQILEYFAEVGDADVRARDVAVALGRATDSGSINAVRSTLDRLVGTSRVRRSGRGLYRAG</sequence>
<dbReference type="InParanoid" id="Q9KZ34"/>
<reference evidence="3 4" key="1">
    <citation type="journal article" date="1996" name="Mol. Microbiol.">
        <title>A set of ordered cosmids and a detailed genetic and physical map for the 8 Mb Streptomyces coelicolor A3(2) chromosome.</title>
        <authorList>
            <person name="Redenbach M."/>
            <person name="Kieser H.M."/>
            <person name="Denapaite D."/>
            <person name="Eichner A."/>
            <person name="Cullum J."/>
            <person name="Kinashi H."/>
            <person name="Hopwood D.A."/>
        </authorList>
    </citation>
    <scope>NUCLEOTIDE SEQUENCE [LARGE SCALE GENOMIC DNA]</scope>
    <source>
        <strain evidence="4">ATCC BAA-471 / A3(2) / M145</strain>
    </source>
</reference>
<gene>
    <name evidence="3" type="ordered locus">SCO7098</name>
    <name evidence="3" type="ORF">SC3A4.24c</name>
</gene>
<dbReference type="Proteomes" id="UP000001973">
    <property type="component" value="Chromosome"/>
</dbReference>
<dbReference type="HOGENOM" id="CLU_1531715_0_0_11"/>
<keyword evidence="4" id="KW-1185">Reference proteome</keyword>
<dbReference type="eggNOG" id="ENOG5031MK1">
    <property type="taxonomic scope" value="Bacteria"/>
</dbReference>
<evidence type="ECO:0000313" key="4">
    <source>
        <dbReference type="Proteomes" id="UP000001973"/>
    </source>
</evidence>
<dbReference type="PaxDb" id="100226-SCO7098"/>
<evidence type="ECO:0000313" key="3">
    <source>
        <dbReference type="EMBL" id="CAB89770.1"/>
    </source>
</evidence>
<evidence type="ECO:0000256" key="2">
    <source>
        <dbReference type="SAM" id="MobiDB-lite"/>
    </source>
</evidence>
<keyword evidence="1" id="KW-0175">Coiled coil</keyword>
<feature type="coiled-coil region" evidence="1">
    <location>
        <begin position="19"/>
        <end position="53"/>
    </location>
</feature>
<protein>
    <submittedName>
        <fullName evidence="3">Uncharacterized protein</fullName>
    </submittedName>
</protein>
<proteinExistence type="predicted"/>
<feature type="region of interest" description="Disordered" evidence="2">
    <location>
        <begin position="72"/>
        <end position="112"/>
    </location>
</feature>
<feature type="compositionally biased region" description="Low complexity" evidence="2">
    <location>
        <begin position="72"/>
        <end position="82"/>
    </location>
</feature>
<accession>Q9KZ34</accession>
<dbReference type="PATRIC" id="fig|100226.15.peg.7198"/>
<dbReference type="KEGG" id="sco:SCO7098"/>
<dbReference type="EMBL" id="AL645882">
    <property type="protein sequence ID" value="CAB89770.1"/>
    <property type="molecule type" value="Genomic_DNA"/>
</dbReference>
<name>Q9KZ34_STRCO</name>
<feature type="compositionally biased region" description="Low complexity" evidence="2">
    <location>
        <begin position="97"/>
        <end position="107"/>
    </location>
</feature>
<organism evidence="3 4">
    <name type="scientific">Streptomyces coelicolor (strain ATCC BAA-471 / A3(2) / M145)</name>
    <dbReference type="NCBI Taxonomy" id="100226"/>
    <lineage>
        <taxon>Bacteria</taxon>
        <taxon>Bacillati</taxon>
        <taxon>Actinomycetota</taxon>
        <taxon>Actinomycetes</taxon>
        <taxon>Kitasatosporales</taxon>
        <taxon>Streptomycetaceae</taxon>
        <taxon>Streptomyces</taxon>
        <taxon>Streptomyces albidoflavus group</taxon>
    </lineage>
</organism>
<reference evidence="3 4" key="2">
    <citation type="journal article" date="2002" name="Nature">
        <title>Complete genome sequence of the model actinomycete Streptomyces coelicolor A3(2).</title>
        <authorList>
            <person name="Bentley S.D."/>
            <person name="Chater K.F."/>
            <person name="Cerdeno-Tarraga A.M."/>
            <person name="Challis G.L."/>
            <person name="Thomson N.R."/>
            <person name="James K.D."/>
            <person name="Harris D.E."/>
            <person name="Quail M.A."/>
            <person name="Kieser H."/>
            <person name="Harper D."/>
            <person name="Bateman A."/>
            <person name="Brown S."/>
            <person name="Chandra G."/>
            <person name="Chen C.W."/>
            <person name="Collins M."/>
            <person name="Cronin A."/>
            <person name="Fraser A."/>
            <person name="Goble A."/>
            <person name="Hidalgo J."/>
            <person name="Hornsby T."/>
            <person name="Howarth S."/>
            <person name="Huang C.H."/>
            <person name="Kieser T."/>
            <person name="Larke L."/>
            <person name="Murphy L."/>
            <person name="Oliver K."/>
            <person name="O'Neil S."/>
            <person name="Rabbinowitsch E."/>
            <person name="Rajandream M.A."/>
            <person name="Rutherford K."/>
            <person name="Rutter S."/>
            <person name="Seeger K."/>
            <person name="Saunders D."/>
            <person name="Sharp S."/>
            <person name="Squares R."/>
            <person name="Squares S."/>
            <person name="Taylor K."/>
            <person name="Warren T."/>
            <person name="Wietzorrek A."/>
            <person name="Woodward J."/>
            <person name="Barrell B.G."/>
            <person name="Parkhill J."/>
            <person name="Hopwood D.A."/>
        </authorList>
    </citation>
    <scope>NUCLEOTIDE SEQUENCE [LARGE SCALE GENOMIC DNA]</scope>
    <source>
        <strain evidence="4">ATCC BAA-471 / A3(2) / M145</strain>
    </source>
</reference>
<dbReference type="OrthoDB" id="4338148at2"/>